<proteinExistence type="inferred from homology"/>
<keyword evidence="7 10" id="KW-1133">Transmembrane helix</keyword>
<keyword evidence="13" id="KW-1185">Reference proteome</keyword>
<evidence type="ECO:0000256" key="6">
    <source>
        <dbReference type="ARBA" id="ARBA00022840"/>
    </source>
</evidence>
<dbReference type="Gene3D" id="3.40.50.300">
    <property type="entry name" value="P-loop containing nucleotide triphosphate hydrolases"/>
    <property type="match status" value="1"/>
</dbReference>
<reference evidence="12" key="2">
    <citation type="submission" date="2024-08" db="UniProtKB">
        <authorList>
            <consortium name="EnsemblMetazoa"/>
        </authorList>
    </citation>
    <scope>IDENTIFICATION</scope>
</reference>
<evidence type="ECO:0000256" key="8">
    <source>
        <dbReference type="ARBA" id="ARBA00023136"/>
    </source>
</evidence>
<feature type="transmembrane region" description="Helical" evidence="10">
    <location>
        <begin position="474"/>
        <end position="500"/>
    </location>
</feature>
<dbReference type="Proteomes" id="UP000019118">
    <property type="component" value="Unassembled WGS sequence"/>
</dbReference>
<evidence type="ECO:0000256" key="3">
    <source>
        <dbReference type="ARBA" id="ARBA00022448"/>
    </source>
</evidence>
<dbReference type="EnsemblMetazoa" id="XM_019898705.1">
    <property type="protein sequence ID" value="XP_019754264.1"/>
    <property type="gene ID" value="LOC109533400"/>
</dbReference>
<keyword evidence="8 10" id="KW-0472">Membrane</keyword>
<evidence type="ECO:0000313" key="12">
    <source>
        <dbReference type="EnsemblMetazoa" id="XP_019754264.1"/>
    </source>
</evidence>
<keyword evidence="3" id="KW-0813">Transport</keyword>
<comment type="subcellular location">
    <subcellularLocation>
        <location evidence="1">Membrane</location>
        <topology evidence="1">Multi-pass membrane protein</topology>
    </subcellularLocation>
</comment>
<dbReference type="Pfam" id="PF00005">
    <property type="entry name" value="ABC_tran"/>
    <property type="match status" value="1"/>
</dbReference>
<keyword evidence="4 10" id="KW-0812">Transmembrane</keyword>
<protein>
    <recommendedName>
        <fullName evidence="11">ABC transporter domain-containing protein</fullName>
    </recommendedName>
</protein>
<dbReference type="FunFam" id="3.40.50.300:FF:001077">
    <property type="entry name" value="Uncharacterized protein, isoform A"/>
    <property type="match status" value="1"/>
</dbReference>
<dbReference type="Pfam" id="PF19055">
    <property type="entry name" value="ABC2_membrane_7"/>
    <property type="match status" value="1"/>
</dbReference>
<dbReference type="InterPro" id="IPR013525">
    <property type="entry name" value="ABC2_TM"/>
</dbReference>
<dbReference type="GO" id="GO:0005886">
    <property type="term" value="C:plasma membrane"/>
    <property type="evidence" value="ECO:0007669"/>
    <property type="project" value="TreeGrafter"/>
</dbReference>
<dbReference type="InterPro" id="IPR017871">
    <property type="entry name" value="ABC_transporter-like_CS"/>
</dbReference>
<keyword evidence="6" id="KW-0067">ATP-binding</keyword>
<dbReference type="GO" id="GO:0140359">
    <property type="term" value="F:ABC-type transporter activity"/>
    <property type="evidence" value="ECO:0007669"/>
    <property type="project" value="InterPro"/>
</dbReference>
<dbReference type="InterPro" id="IPR043926">
    <property type="entry name" value="ABCG_dom"/>
</dbReference>
<feature type="compositionally biased region" description="Polar residues" evidence="9">
    <location>
        <begin position="16"/>
        <end position="26"/>
    </location>
</feature>
<feature type="transmembrane region" description="Helical" evidence="10">
    <location>
        <begin position="400"/>
        <end position="419"/>
    </location>
</feature>
<evidence type="ECO:0000256" key="7">
    <source>
        <dbReference type="ARBA" id="ARBA00022989"/>
    </source>
</evidence>
<dbReference type="PANTHER" id="PTHR48041:SF26">
    <property type="entry name" value="FI22810P1"/>
    <property type="match status" value="1"/>
</dbReference>
<dbReference type="GO" id="GO:0016887">
    <property type="term" value="F:ATP hydrolysis activity"/>
    <property type="evidence" value="ECO:0007669"/>
    <property type="project" value="InterPro"/>
</dbReference>
<dbReference type="InterPro" id="IPR003593">
    <property type="entry name" value="AAA+_ATPase"/>
</dbReference>
<dbReference type="PROSITE" id="PS00211">
    <property type="entry name" value="ABC_TRANSPORTER_1"/>
    <property type="match status" value="1"/>
</dbReference>
<evidence type="ECO:0000256" key="5">
    <source>
        <dbReference type="ARBA" id="ARBA00022741"/>
    </source>
</evidence>
<keyword evidence="5" id="KW-0547">Nucleotide-binding</keyword>
<dbReference type="AlphaFoldDB" id="A0AAR5NZ98"/>
<feature type="domain" description="ABC transporter" evidence="11">
    <location>
        <begin position="69"/>
        <end position="311"/>
    </location>
</feature>
<dbReference type="SMART" id="SM00382">
    <property type="entry name" value="AAA"/>
    <property type="match status" value="1"/>
</dbReference>
<dbReference type="PANTHER" id="PTHR48041">
    <property type="entry name" value="ABC TRANSPORTER G FAMILY MEMBER 28"/>
    <property type="match status" value="1"/>
</dbReference>
<dbReference type="CDD" id="cd03213">
    <property type="entry name" value="ABCG_EPDR"/>
    <property type="match status" value="1"/>
</dbReference>
<feature type="region of interest" description="Disordered" evidence="9">
    <location>
        <begin position="1"/>
        <end position="27"/>
    </location>
</feature>
<dbReference type="SUPFAM" id="SSF52540">
    <property type="entry name" value="P-loop containing nucleoside triphosphate hydrolases"/>
    <property type="match status" value="1"/>
</dbReference>
<sequence length="653" mass="73307">METVLMEASADHQQKNGHLQVNGASDKNSDLVKTYQKEPQETKVLLEDDGSGKNEIVFNMAPSTSPIDIKFEKITFTATEGSILKGKNKKQILHEVYGRFPSGQLIAIMGPSGAGKSTLLNVLSGYSIQGVGGKVLINGNPRKLKAFRRLSCYITQDDRLQNLLTVSENMHTSADLKLPSSTSKAEKQAIIDEILSTLGLGNTKETLVERLSGGQKKRLSIALELVSNPLVLFLDEPTTGLDSSSCRQCLELLKVLASQGRTIVCTIHQPSASLFQMFDQVYVLAGGRCLYQGGTDNMIPFFEDVQSPCPKFHNPADYVIELACEEYGKDKVEKMVQVSNNGQNLKYFKEPEKILKTGFTESTIFEDDNGNLQATSKLNQLKVLLKRGYIKAKRDKTMTYLRIAVNALTALMLGTLYFNAGTDGTKVIDNYNLLFSILMHHTFSTMMLTILTFPTEMSILIKEHFNRWYSLKMYYTSVTLIDIPLSVFCCFIFTSIIYYMTAQPFDNIRFNMFLITSLLVVFVAQSFGLMIGAYFNVVDGTFLGPTLTVPMMMFAGFGVSLRDLPSYLYWGSYISYLRYGLEGVVGAIYGLNRPTIDCPEDQYCHYRYPKKFLEDIAVKSDQFSNDVIALVLFWFILRTLSFVVLKYKLHAVR</sequence>
<evidence type="ECO:0000259" key="11">
    <source>
        <dbReference type="PROSITE" id="PS50893"/>
    </source>
</evidence>
<dbReference type="GO" id="GO:0005524">
    <property type="term" value="F:ATP binding"/>
    <property type="evidence" value="ECO:0007669"/>
    <property type="project" value="UniProtKB-KW"/>
</dbReference>
<feature type="transmembrane region" description="Helical" evidence="10">
    <location>
        <begin position="542"/>
        <end position="561"/>
    </location>
</feature>
<reference evidence="13" key="1">
    <citation type="journal article" date="2013" name="Genome Biol.">
        <title>Draft genome of the mountain pine beetle, Dendroctonus ponderosae Hopkins, a major forest pest.</title>
        <authorList>
            <person name="Keeling C.I."/>
            <person name="Yuen M.M."/>
            <person name="Liao N.Y."/>
            <person name="Docking T.R."/>
            <person name="Chan S.K."/>
            <person name="Taylor G.A."/>
            <person name="Palmquist D.L."/>
            <person name="Jackman S.D."/>
            <person name="Nguyen A."/>
            <person name="Li M."/>
            <person name="Henderson H."/>
            <person name="Janes J.K."/>
            <person name="Zhao Y."/>
            <person name="Pandoh P."/>
            <person name="Moore R."/>
            <person name="Sperling F.A."/>
            <person name="Huber D.P."/>
            <person name="Birol I."/>
            <person name="Jones S.J."/>
            <person name="Bohlmann J."/>
        </authorList>
    </citation>
    <scope>NUCLEOTIDE SEQUENCE</scope>
</reference>
<dbReference type="InterPro" id="IPR003439">
    <property type="entry name" value="ABC_transporter-like_ATP-bd"/>
</dbReference>
<evidence type="ECO:0000256" key="1">
    <source>
        <dbReference type="ARBA" id="ARBA00004141"/>
    </source>
</evidence>
<feature type="transmembrane region" description="Helical" evidence="10">
    <location>
        <begin position="512"/>
        <end position="535"/>
    </location>
</feature>
<dbReference type="Pfam" id="PF01061">
    <property type="entry name" value="ABC2_membrane"/>
    <property type="match status" value="1"/>
</dbReference>
<evidence type="ECO:0000256" key="10">
    <source>
        <dbReference type="SAM" id="Phobius"/>
    </source>
</evidence>
<feature type="transmembrane region" description="Helical" evidence="10">
    <location>
        <begin position="627"/>
        <end position="645"/>
    </location>
</feature>
<feature type="transmembrane region" description="Helical" evidence="10">
    <location>
        <begin position="431"/>
        <end position="453"/>
    </location>
</feature>
<dbReference type="InterPro" id="IPR027417">
    <property type="entry name" value="P-loop_NTPase"/>
</dbReference>
<organism evidence="12 13">
    <name type="scientific">Dendroctonus ponderosae</name>
    <name type="common">Mountain pine beetle</name>
    <dbReference type="NCBI Taxonomy" id="77166"/>
    <lineage>
        <taxon>Eukaryota</taxon>
        <taxon>Metazoa</taxon>
        <taxon>Ecdysozoa</taxon>
        <taxon>Arthropoda</taxon>
        <taxon>Hexapoda</taxon>
        <taxon>Insecta</taxon>
        <taxon>Pterygota</taxon>
        <taxon>Neoptera</taxon>
        <taxon>Endopterygota</taxon>
        <taxon>Coleoptera</taxon>
        <taxon>Polyphaga</taxon>
        <taxon>Cucujiformia</taxon>
        <taxon>Curculionidae</taxon>
        <taxon>Scolytinae</taxon>
        <taxon>Dendroctonus</taxon>
    </lineage>
</organism>
<evidence type="ECO:0000313" key="13">
    <source>
        <dbReference type="Proteomes" id="UP000019118"/>
    </source>
</evidence>
<dbReference type="InterPro" id="IPR050352">
    <property type="entry name" value="ABCG_transporters"/>
</dbReference>
<accession>A0AAR5NZ98</accession>
<name>A0AAR5NZ98_DENPD</name>
<evidence type="ECO:0000256" key="2">
    <source>
        <dbReference type="ARBA" id="ARBA00005814"/>
    </source>
</evidence>
<comment type="similarity">
    <text evidence="2">Belongs to the ABC transporter superfamily. ABCG family. Eye pigment precursor importer (TC 3.A.1.204) subfamily.</text>
</comment>
<dbReference type="PROSITE" id="PS50893">
    <property type="entry name" value="ABC_TRANSPORTER_2"/>
    <property type="match status" value="1"/>
</dbReference>
<evidence type="ECO:0000256" key="9">
    <source>
        <dbReference type="SAM" id="MobiDB-lite"/>
    </source>
</evidence>
<evidence type="ECO:0000256" key="4">
    <source>
        <dbReference type="ARBA" id="ARBA00022692"/>
    </source>
</evidence>